<protein>
    <submittedName>
        <fullName evidence="1">Uncharacterized protein</fullName>
    </submittedName>
</protein>
<organism evidence="1">
    <name type="scientific">bioreactor metagenome</name>
    <dbReference type="NCBI Taxonomy" id="1076179"/>
    <lineage>
        <taxon>unclassified sequences</taxon>
        <taxon>metagenomes</taxon>
        <taxon>ecological metagenomes</taxon>
    </lineage>
</organism>
<name>A0A645J0Z7_9ZZZZ</name>
<accession>A0A645J0Z7</accession>
<gene>
    <name evidence="1" type="ORF">SDC9_204533</name>
</gene>
<comment type="caution">
    <text evidence="1">The sequence shown here is derived from an EMBL/GenBank/DDBJ whole genome shotgun (WGS) entry which is preliminary data.</text>
</comment>
<dbReference type="AlphaFoldDB" id="A0A645J0Z7"/>
<dbReference type="EMBL" id="VSSQ01127647">
    <property type="protein sequence ID" value="MPN56840.1"/>
    <property type="molecule type" value="Genomic_DNA"/>
</dbReference>
<evidence type="ECO:0000313" key="1">
    <source>
        <dbReference type="EMBL" id="MPN56840.1"/>
    </source>
</evidence>
<reference evidence="1" key="1">
    <citation type="submission" date="2019-08" db="EMBL/GenBank/DDBJ databases">
        <authorList>
            <person name="Kucharzyk K."/>
            <person name="Murdoch R.W."/>
            <person name="Higgins S."/>
            <person name="Loffler F."/>
        </authorList>
    </citation>
    <scope>NUCLEOTIDE SEQUENCE</scope>
</reference>
<sequence>MRLNDFDFCAFRQTVNTVSHDPIACGQPSGDHHFLAVLNTRFNQMLAHFIVAVQYPDKVPFVAHLQGCCWDHNGILLRVDQHAGVDELVRE</sequence>
<proteinExistence type="predicted"/>